<dbReference type="VEuPathDB" id="FungiDB:VP01_8725g2"/>
<dbReference type="EMBL" id="LAVV01014299">
    <property type="protein sequence ID" value="KNZ44893.1"/>
    <property type="molecule type" value="Genomic_DNA"/>
</dbReference>
<accession>A0A0L6U8N1</accession>
<keyword evidence="2" id="KW-1185">Reference proteome</keyword>
<dbReference type="Proteomes" id="UP000037035">
    <property type="component" value="Unassembled WGS sequence"/>
</dbReference>
<evidence type="ECO:0008006" key="3">
    <source>
        <dbReference type="Google" id="ProtNLM"/>
    </source>
</evidence>
<dbReference type="OrthoDB" id="2847449at2759"/>
<gene>
    <name evidence="1" type="ORF">VP01_8725g2</name>
</gene>
<evidence type="ECO:0000313" key="1">
    <source>
        <dbReference type="EMBL" id="KNZ44893.1"/>
    </source>
</evidence>
<comment type="caution">
    <text evidence="1">The sequence shown here is derived from an EMBL/GenBank/DDBJ whole genome shotgun (WGS) entry which is preliminary data.</text>
</comment>
<proteinExistence type="predicted"/>
<name>A0A0L6U8N1_9BASI</name>
<dbReference type="AlphaFoldDB" id="A0A0L6U8N1"/>
<protein>
    <recommendedName>
        <fullName evidence="3">DUF4219 domain-containing protein</fullName>
    </recommendedName>
</protein>
<dbReference type="Pfam" id="PF14223">
    <property type="entry name" value="Retrotran_gag_2"/>
    <property type="match status" value="1"/>
</dbReference>
<evidence type="ECO:0000313" key="2">
    <source>
        <dbReference type="Proteomes" id="UP000037035"/>
    </source>
</evidence>
<reference evidence="1 2" key="1">
    <citation type="submission" date="2015-08" db="EMBL/GenBank/DDBJ databases">
        <title>Next Generation Sequencing and Analysis of the Genome of Puccinia sorghi L Schw, the Causal Agent of Maize Common Rust.</title>
        <authorList>
            <person name="Rochi L."/>
            <person name="Burguener G."/>
            <person name="Darino M."/>
            <person name="Turjanski A."/>
            <person name="Kreff E."/>
            <person name="Dieguez M.J."/>
            <person name="Sacco F."/>
        </authorList>
    </citation>
    <scope>NUCLEOTIDE SEQUENCE [LARGE SCALE GENOMIC DNA]</scope>
    <source>
        <strain evidence="1 2">RO10H11247</strain>
    </source>
</reference>
<organism evidence="1 2">
    <name type="scientific">Puccinia sorghi</name>
    <dbReference type="NCBI Taxonomy" id="27349"/>
    <lineage>
        <taxon>Eukaryota</taxon>
        <taxon>Fungi</taxon>
        <taxon>Dikarya</taxon>
        <taxon>Basidiomycota</taxon>
        <taxon>Pucciniomycotina</taxon>
        <taxon>Pucciniomycetes</taxon>
        <taxon>Pucciniales</taxon>
        <taxon>Pucciniaceae</taxon>
        <taxon>Puccinia</taxon>
    </lineage>
</organism>
<sequence>MDSINPTVMKATIESIPILTEENFSSWKIQITSLFKLGKVKDKMYNGSPQLDEEDNTLLTAIILSKISPGTHANIINSTNSEDAQQLWKALTNCFAFSKLSNRARVYNQFLSITYESKNIEKIVTDVRSSITKMEDFGIVVPPDLLTCDLLRRLPSNMNNIKQAITHSKNGKDITLEALLNHLEIHKNDLKLATSSKSESSTITMLT</sequence>